<gene>
    <name evidence="1" type="ORF">EVAR_87366_1</name>
</gene>
<dbReference type="Proteomes" id="UP000299102">
    <property type="component" value="Unassembled WGS sequence"/>
</dbReference>
<dbReference type="EMBL" id="BGZK01001030">
    <property type="protein sequence ID" value="GBP69087.1"/>
    <property type="molecule type" value="Genomic_DNA"/>
</dbReference>
<organism evidence="1 2">
    <name type="scientific">Eumeta variegata</name>
    <name type="common">Bagworm moth</name>
    <name type="synonym">Eumeta japonica</name>
    <dbReference type="NCBI Taxonomy" id="151549"/>
    <lineage>
        <taxon>Eukaryota</taxon>
        <taxon>Metazoa</taxon>
        <taxon>Ecdysozoa</taxon>
        <taxon>Arthropoda</taxon>
        <taxon>Hexapoda</taxon>
        <taxon>Insecta</taxon>
        <taxon>Pterygota</taxon>
        <taxon>Neoptera</taxon>
        <taxon>Endopterygota</taxon>
        <taxon>Lepidoptera</taxon>
        <taxon>Glossata</taxon>
        <taxon>Ditrysia</taxon>
        <taxon>Tineoidea</taxon>
        <taxon>Psychidae</taxon>
        <taxon>Oiketicinae</taxon>
        <taxon>Eumeta</taxon>
    </lineage>
</organism>
<accession>A0A4C1Y3H9</accession>
<evidence type="ECO:0000313" key="1">
    <source>
        <dbReference type="EMBL" id="GBP69087.1"/>
    </source>
</evidence>
<sequence>MTNFRHCDAFVTTFTAAEFRALYCIGARLMLYNVHLHPRSGRYRIPQNRLNTSCRHLEVFANDSVFGAVLPLSISGAARALSRRA</sequence>
<evidence type="ECO:0000313" key="2">
    <source>
        <dbReference type="Proteomes" id="UP000299102"/>
    </source>
</evidence>
<keyword evidence="2" id="KW-1185">Reference proteome</keyword>
<name>A0A4C1Y3H9_EUMVA</name>
<reference evidence="1 2" key="1">
    <citation type="journal article" date="2019" name="Commun. Biol.">
        <title>The bagworm genome reveals a unique fibroin gene that provides high tensile strength.</title>
        <authorList>
            <person name="Kono N."/>
            <person name="Nakamura H."/>
            <person name="Ohtoshi R."/>
            <person name="Tomita M."/>
            <person name="Numata K."/>
            <person name="Arakawa K."/>
        </authorList>
    </citation>
    <scope>NUCLEOTIDE SEQUENCE [LARGE SCALE GENOMIC DNA]</scope>
</reference>
<protein>
    <submittedName>
        <fullName evidence="1">Uncharacterized protein</fullName>
    </submittedName>
</protein>
<dbReference type="AlphaFoldDB" id="A0A4C1Y3H9"/>
<comment type="caution">
    <text evidence="1">The sequence shown here is derived from an EMBL/GenBank/DDBJ whole genome shotgun (WGS) entry which is preliminary data.</text>
</comment>
<proteinExistence type="predicted"/>